<keyword evidence="2" id="KW-1185">Reference proteome</keyword>
<dbReference type="EMBL" id="MLAW01000009">
    <property type="protein sequence ID" value="OJJ26197.1"/>
    <property type="molecule type" value="Genomic_DNA"/>
</dbReference>
<comment type="caution">
    <text evidence="1">The sequence shown here is derived from an EMBL/GenBank/DDBJ whole genome shotgun (WGS) entry which is preliminary data.</text>
</comment>
<name>A0A1L9QUC8_9CYAN</name>
<evidence type="ECO:0000313" key="2">
    <source>
        <dbReference type="Proteomes" id="UP000183940"/>
    </source>
</evidence>
<evidence type="ECO:0000313" key="1">
    <source>
        <dbReference type="EMBL" id="OJJ26197.1"/>
    </source>
</evidence>
<organism evidence="1 2">
    <name type="scientific">Roseofilum reptotaenium AO1-A</name>
    <dbReference type="NCBI Taxonomy" id="1925591"/>
    <lineage>
        <taxon>Bacteria</taxon>
        <taxon>Bacillati</taxon>
        <taxon>Cyanobacteriota</taxon>
        <taxon>Cyanophyceae</taxon>
        <taxon>Desertifilales</taxon>
        <taxon>Desertifilaceae</taxon>
        <taxon>Roseofilum</taxon>
    </lineage>
</organism>
<reference evidence="1" key="1">
    <citation type="submission" date="2016-10" db="EMBL/GenBank/DDBJ databases">
        <title>CRISPR-Cas defence system in Roseofilum reptotaenium: evidence of a bacteriophage-cyanobacterium arms race in the coral black band disease.</title>
        <authorList>
            <person name="Buerger P."/>
            <person name="Wood-Charlson E.M."/>
            <person name="Weynberg K.D."/>
            <person name="Willis B."/>
            <person name="Van Oppen M.J."/>
        </authorList>
    </citation>
    <scope>NUCLEOTIDE SEQUENCE [LARGE SCALE GENOMIC DNA]</scope>
    <source>
        <strain evidence="1">AO1-A</strain>
    </source>
</reference>
<dbReference type="Proteomes" id="UP000183940">
    <property type="component" value="Unassembled WGS sequence"/>
</dbReference>
<proteinExistence type="predicted"/>
<gene>
    <name evidence="1" type="ORF">BI308_07275</name>
</gene>
<dbReference type="AlphaFoldDB" id="A0A1L9QUC8"/>
<protein>
    <submittedName>
        <fullName evidence="1">Uncharacterized protein</fullName>
    </submittedName>
</protein>
<accession>A0A1L9QUC8</accession>
<sequence length="154" mass="17872">MNNLRMEFTLHELEDEIDGLSRGHMTIKGEYGIHSSMNQTPDQSMMIFLAISELLDGIRYLVNNPTREKYKFIGMDCSFSFTVKKKKDQILIIRKSDEIISKTDRSNFIQIFFEEVQKFVNKYESALVKGEMAGDSLSVSINDFEDSFYDIINL</sequence>